<dbReference type="GO" id="GO:0016020">
    <property type="term" value="C:membrane"/>
    <property type="evidence" value="ECO:0007669"/>
    <property type="project" value="TreeGrafter"/>
</dbReference>
<protein>
    <submittedName>
        <fullName evidence="3">Short chain dehydrogenase/reductase family oxidoreductase</fullName>
    </submittedName>
</protein>
<dbReference type="Pfam" id="PF00106">
    <property type="entry name" value="adh_short"/>
    <property type="match status" value="1"/>
</dbReference>
<dbReference type="PANTHER" id="PTHR44196">
    <property type="entry name" value="DEHYDROGENASE/REDUCTASE SDR FAMILY MEMBER 7B"/>
    <property type="match status" value="1"/>
</dbReference>
<dbReference type="InterPro" id="IPR002347">
    <property type="entry name" value="SDR_fam"/>
</dbReference>
<name>A0A075I928_9EURY</name>
<evidence type="ECO:0000256" key="2">
    <source>
        <dbReference type="ARBA" id="ARBA00023002"/>
    </source>
</evidence>
<reference evidence="3" key="1">
    <citation type="journal article" date="2014" name="Genome Biol. Evol.">
        <title>Pangenome evidence for extensive interdomain horizontal transfer affecting lineage core and shell genes in uncultured planktonic thaumarchaeota and euryarchaeota.</title>
        <authorList>
            <person name="Deschamps P."/>
            <person name="Zivanovic Y."/>
            <person name="Moreira D."/>
            <person name="Rodriguez-Valera F."/>
            <person name="Lopez-Garcia P."/>
        </authorList>
    </citation>
    <scope>NUCLEOTIDE SEQUENCE</scope>
</reference>
<organism evidence="3">
    <name type="scientific">uncultured marine group II/III euryarchaeote SAT1000_09_G02</name>
    <dbReference type="NCBI Taxonomy" id="1456557"/>
    <lineage>
        <taxon>Archaea</taxon>
        <taxon>Methanobacteriati</taxon>
        <taxon>Methanobacteriota</taxon>
        <taxon>environmental samples</taxon>
    </lineage>
</organism>
<dbReference type="SUPFAM" id="SSF51735">
    <property type="entry name" value="NAD(P)-binding Rossmann-fold domains"/>
    <property type="match status" value="1"/>
</dbReference>
<dbReference type="AlphaFoldDB" id="A0A075I928"/>
<dbReference type="EMBL" id="KF901212">
    <property type="protein sequence ID" value="AIF22533.1"/>
    <property type="molecule type" value="Genomic_DNA"/>
</dbReference>
<keyword evidence="2" id="KW-0560">Oxidoreductase</keyword>
<dbReference type="GO" id="GO:0016491">
    <property type="term" value="F:oxidoreductase activity"/>
    <property type="evidence" value="ECO:0007669"/>
    <property type="project" value="UniProtKB-KW"/>
</dbReference>
<dbReference type="InterPro" id="IPR036291">
    <property type="entry name" value="NAD(P)-bd_dom_sf"/>
</dbReference>
<evidence type="ECO:0000313" key="3">
    <source>
        <dbReference type="EMBL" id="AIF22533.1"/>
    </source>
</evidence>
<proteinExistence type="inferred from homology"/>
<comment type="similarity">
    <text evidence="1">Belongs to the short-chain dehydrogenases/reductases (SDR) family.</text>
</comment>
<evidence type="ECO:0000256" key="1">
    <source>
        <dbReference type="ARBA" id="ARBA00006484"/>
    </source>
</evidence>
<accession>A0A075I928</accession>
<dbReference type="PANTHER" id="PTHR44196:SF1">
    <property type="entry name" value="DEHYDROGENASE_REDUCTASE SDR FAMILY MEMBER 7B"/>
    <property type="match status" value="1"/>
</dbReference>
<dbReference type="Gene3D" id="3.40.50.720">
    <property type="entry name" value="NAD(P)-binding Rossmann-like Domain"/>
    <property type="match status" value="1"/>
</dbReference>
<sequence>MNLKEYKLNIILYETLNDKQIMMGTTREIALVTGASSGIGMEIAKILASQNCDLVICARRKRELDDLSKELTKKHNINCEVIVADLTTEKGINTVIKK</sequence>